<dbReference type="InterPro" id="IPR003597">
    <property type="entry name" value="Ig_C1-set"/>
</dbReference>
<reference evidence="7" key="2">
    <citation type="submission" date="2025-09" db="UniProtKB">
        <authorList>
            <consortium name="Ensembl"/>
        </authorList>
    </citation>
    <scope>IDENTIFICATION</scope>
</reference>
<evidence type="ECO:0000259" key="6">
    <source>
        <dbReference type="PROSITE" id="PS50835"/>
    </source>
</evidence>
<proteinExistence type="predicted"/>
<dbReference type="Gene3D" id="2.60.40.10">
    <property type="entry name" value="Immunoglobulins"/>
    <property type="match status" value="1"/>
</dbReference>
<comment type="subcellular location">
    <subcellularLocation>
        <location evidence="1">Membrane</location>
        <topology evidence="1">Single-pass type I membrane protein</topology>
    </subcellularLocation>
</comment>
<dbReference type="AlphaFoldDB" id="A0A8C1L1B3"/>
<dbReference type="GO" id="GO:0006955">
    <property type="term" value="P:immune response"/>
    <property type="evidence" value="ECO:0007669"/>
    <property type="project" value="InterPro"/>
</dbReference>
<feature type="transmembrane region" description="Helical" evidence="5">
    <location>
        <begin position="181"/>
        <end position="202"/>
    </location>
</feature>
<organism evidence="7 8">
    <name type="scientific">Cyprinus carpio</name>
    <name type="common">Common carp</name>
    <dbReference type="NCBI Taxonomy" id="7962"/>
    <lineage>
        <taxon>Eukaryota</taxon>
        <taxon>Metazoa</taxon>
        <taxon>Chordata</taxon>
        <taxon>Craniata</taxon>
        <taxon>Vertebrata</taxon>
        <taxon>Euteleostomi</taxon>
        <taxon>Actinopterygii</taxon>
        <taxon>Neopterygii</taxon>
        <taxon>Teleostei</taxon>
        <taxon>Ostariophysi</taxon>
        <taxon>Cypriniformes</taxon>
        <taxon>Cyprinidae</taxon>
        <taxon>Cyprininae</taxon>
        <taxon>Cyprinus</taxon>
    </lineage>
</organism>
<dbReference type="PANTHER" id="PTHR19944:SF99">
    <property type="entry name" value="HLA CLASS II HISTOCOMPATIBILITY ANTIGEN, DRB1 BETA CHAIN"/>
    <property type="match status" value="1"/>
</dbReference>
<dbReference type="Pfam" id="PF07654">
    <property type="entry name" value="C1-set"/>
    <property type="match status" value="1"/>
</dbReference>
<evidence type="ECO:0000256" key="3">
    <source>
        <dbReference type="ARBA" id="ARBA00022989"/>
    </source>
</evidence>
<accession>A0A8C1L1B3</accession>
<dbReference type="InterPro" id="IPR014745">
    <property type="entry name" value="MHC_II_a/b_N"/>
</dbReference>
<dbReference type="InterPro" id="IPR050160">
    <property type="entry name" value="MHC/Immunoglobulin"/>
</dbReference>
<dbReference type="SMART" id="SM00407">
    <property type="entry name" value="IGc1"/>
    <property type="match status" value="1"/>
</dbReference>
<dbReference type="InterPro" id="IPR013783">
    <property type="entry name" value="Ig-like_fold"/>
</dbReference>
<dbReference type="GO" id="GO:0019882">
    <property type="term" value="P:antigen processing and presentation"/>
    <property type="evidence" value="ECO:0007669"/>
    <property type="project" value="InterPro"/>
</dbReference>
<dbReference type="InterPro" id="IPR007110">
    <property type="entry name" value="Ig-like_dom"/>
</dbReference>
<evidence type="ECO:0000256" key="2">
    <source>
        <dbReference type="ARBA" id="ARBA00022692"/>
    </source>
</evidence>
<dbReference type="PANTHER" id="PTHR19944">
    <property type="entry name" value="MHC CLASS II-RELATED"/>
    <property type="match status" value="1"/>
</dbReference>
<dbReference type="InterPro" id="IPR011162">
    <property type="entry name" value="MHC_I/II-like_Ag-recog"/>
</dbReference>
<feature type="domain" description="Ig-like" evidence="6">
    <location>
        <begin position="89"/>
        <end position="221"/>
    </location>
</feature>
<sequence length="221" mass="25591">MFSGFYILIYNSRHVTPAIMYNSCNTLLSKNIEFIFSVTYNMIEYLRNNSTEHKVVGYTEFGKKLAEDYKKNKKKKQDFTCTSRICAEPNYNQKSLSGCSVNQKAMLVCSAYDFYPKPIKLMWMRDEMMDCVKQALAFHYYQCHTLKPGEKISCVVEHASSHKPMIYHWDPSLPESERSKIILGAVGLLMGVFIAGGGLIYYKRKHTGWYSCSVLEINHYK</sequence>
<dbReference type="Gene3D" id="3.10.320.10">
    <property type="entry name" value="Class II Histocompatibility Antigen, M Beta Chain, Chain B, domain 1"/>
    <property type="match status" value="1"/>
</dbReference>
<dbReference type="SUPFAM" id="SSF54452">
    <property type="entry name" value="MHC antigen-recognition domain"/>
    <property type="match status" value="1"/>
</dbReference>
<protein>
    <recommendedName>
        <fullName evidence="6">Ig-like domain-containing protein</fullName>
    </recommendedName>
</protein>
<keyword evidence="5" id="KW-0472">Membrane</keyword>
<evidence type="ECO:0000313" key="8">
    <source>
        <dbReference type="Proteomes" id="UP000694427"/>
    </source>
</evidence>
<evidence type="ECO:0000256" key="4">
    <source>
        <dbReference type="ARBA" id="ARBA00023180"/>
    </source>
</evidence>
<dbReference type="GO" id="GO:0042613">
    <property type="term" value="C:MHC class II protein complex"/>
    <property type="evidence" value="ECO:0007669"/>
    <property type="project" value="InterPro"/>
</dbReference>
<keyword evidence="8" id="KW-1185">Reference proteome</keyword>
<name>A0A8C1L1B3_CYPCA</name>
<evidence type="ECO:0000313" key="7">
    <source>
        <dbReference type="Ensembl" id="ENSCCRP00010054375.1"/>
    </source>
</evidence>
<dbReference type="Ensembl" id="ENSCCRT00010059562.1">
    <property type="protein sequence ID" value="ENSCCRP00010054375.1"/>
    <property type="gene ID" value="ENSCCRG00010022965.1"/>
</dbReference>
<evidence type="ECO:0000256" key="5">
    <source>
        <dbReference type="SAM" id="Phobius"/>
    </source>
</evidence>
<dbReference type="InterPro" id="IPR036179">
    <property type="entry name" value="Ig-like_dom_sf"/>
</dbReference>
<dbReference type="PROSITE" id="PS50835">
    <property type="entry name" value="IG_LIKE"/>
    <property type="match status" value="1"/>
</dbReference>
<dbReference type="Proteomes" id="UP000694427">
    <property type="component" value="Unplaced"/>
</dbReference>
<keyword evidence="4" id="KW-0325">Glycoprotein</keyword>
<keyword evidence="2 5" id="KW-0812">Transmembrane</keyword>
<keyword evidence="3 5" id="KW-1133">Transmembrane helix</keyword>
<reference evidence="7" key="1">
    <citation type="submission" date="2025-08" db="UniProtKB">
        <authorList>
            <consortium name="Ensembl"/>
        </authorList>
    </citation>
    <scope>IDENTIFICATION</scope>
</reference>
<dbReference type="SUPFAM" id="SSF48726">
    <property type="entry name" value="Immunoglobulin"/>
    <property type="match status" value="1"/>
</dbReference>
<evidence type="ECO:0000256" key="1">
    <source>
        <dbReference type="ARBA" id="ARBA00004479"/>
    </source>
</evidence>